<dbReference type="EMBL" id="VXIS01000124">
    <property type="protein sequence ID" value="KAA8902929.1"/>
    <property type="molecule type" value="Genomic_DNA"/>
</dbReference>
<accession>A0A5J5ETS3</accession>
<protein>
    <recommendedName>
        <fullName evidence="4">Concanavalin A-like lectin/glucanase domain-containing protein</fullName>
    </recommendedName>
</protein>
<dbReference type="AlphaFoldDB" id="A0A5J5ETS3"/>
<feature type="signal peptide" evidence="1">
    <location>
        <begin position="1"/>
        <end position="16"/>
    </location>
</feature>
<gene>
    <name evidence="2" type="ORF">FN846DRAFT_814114</name>
</gene>
<sequence>MLLKTLLLILPILVSANLLLDYNAARGDAPDTLGLLNLEAARDDKVAANRADLYIKLGTDPKGVTALHVHRDKGDIRAEYHALKDKTAADKTYYIGYSFSLGTVTDNLVLFQWKEYKNTALQNIPLDLEFNGDVLEFNYQAPGTNTKRVRQWGKQLTTGVNYHIGLVINTASTGYIEIYFDGVQQKFDNGQTKVTGQFFTGQADPKFGAYRGEAVAVDTYIYQVQIGTTLEDVKSAAGIGGSTKTTTTTPSSTPTGQPACTWIGHCLGDKCATSDDCDQDWVCTGGVCATA</sequence>
<comment type="caution">
    <text evidence="2">The sequence shown here is derived from an EMBL/GenBank/DDBJ whole genome shotgun (WGS) entry which is preliminary data.</text>
</comment>
<dbReference type="Proteomes" id="UP000326924">
    <property type="component" value="Unassembled WGS sequence"/>
</dbReference>
<evidence type="ECO:0000313" key="2">
    <source>
        <dbReference type="EMBL" id="KAA8902929.1"/>
    </source>
</evidence>
<dbReference type="InParanoid" id="A0A5J5ETS3"/>
<reference evidence="2 3" key="1">
    <citation type="submission" date="2019-09" db="EMBL/GenBank/DDBJ databases">
        <title>Draft genome of the ectomycorrhizal ascomycete Sphaerosporella brunnea.</title>
        <authorList>
            <consortium name="DOE Joint Genome Institute"/>
            <person name="Benucci G.M."/>
            <person name="Marozzi G."/>
            <person name="Antonielli L."/>
            <person name="Sanchez S."/>
            <person name="Marco P."/>
            <person name="Wang X."/>
            <person name="Falini L.B."/>
            <person name="Barry K."/>
            <person name="Haridas S."/>
            <person name="Lipzen A."/>
            <person name="Labutti K."/>
            <person name="Grigoriev I.V."/>
            <person name="Murat C."/>
            <person name="Martin F."/>
            <person name="Albertini E."/>
            <person name="Donnini D."/>
            <person name="Bonito G."/>
        </authorList>
    </citation>
    <scope>NUCLEOTIDE SEQUENCE [LARGE SCALE GENOMIC DNA]</scope>
    <source>
        <strain evidence="2 3">Sb_GMNB300</strain>
    </source>
</reference>
<keyword evidence="3" id="KW-1185">Reference proteome</keyword>
<proteinExistence type="predicted"/>
<feature type="chain" id="PRO_5023808068" description="Concanavalin A-like lectin/glucanase domain-containing protein" evidence="1">
    <location>
        <begin position="17"/>
        <end position="291"/>
    </location>
</feature>
<organism evidence="2 3">
    <name type="scientific">Sphaerosporella brunnea</name>
    <dbReference type="NCBI Taxonomy" id="1250544"/>
    <lineage>
        <taxon>Eukaryota</taxon>
        <taxon>Fungi</taxon>
        <taxon>Dikarya</taxon>
        <taxon>Ascomycota</taxon>
        <taxon>Pezizomycotina</taxon>
        <taxon>Pezizomycetes</taxon>
        <taxon>Pezizales</taxon>
        <taxon>Pyronemataceae</taxon>
        <taxon>Sphaerosporella</taxon>
    </lineage>
</organism>
<name>A0A5J5ETS3_9PEZI</name>
<dbReference type="OrthoDB" id="3233795at2759"/>
<keyword evidence="1" id="KW-0732">Signal</keyword>
<evidence type="ECO:0000256" key="1">
    <source>
        <dbReference type="SAM" id="SignalP"/>
    </source>
</evidence>
<evidence type="ECO:0000313" key="3">
    <source>
        <dbReference type="Proteomes" id="UP000326924"/>
    </source>
</evidence>
<evidence type="ECO:0008006" key="4">
    <source>
        <dbReference type="Google" id="ProtNLM"/>
    </source>
</evidence>
<dbReference type="Gene3D" id="2.60.120.200">
    <property type="match status" value="1"/>
</dbReference>